<dbReference type="PROSITE" id="PS51450">
    <property type="entry name" value="LRR"/>
    <property type="match status" value="1"/>
</dbReference>
<dbReference type="EnsemblMetazoa" id="CapteT187281">
    <property type="protein sequence ID" value="CapteP187281"/>
    <property type="gene ID" value="CapteG187281"/>
</dbReference>
<dbReference type="HOGENOM" id="CLU_000288_18_10_1"/>
<dbReference type="EMBL" id="AMQN01000107">
    <property type="status" value="NOT_ANNOTATED_CDS"/>
    <property type="molecule type" value="Genomic_DNA"/>
</dbReference>
<dbReference type="PANTHER" id="PTHR24373:SF370">
    <property type="entry name" value="FISH-LIPS, ISOFORM E"/>
    <property type="match status" value="1"/>
</dbReference>
<dbReference type="SMART" id="SM00082">
    <property type="entry name" value="LRRCT"/>
    <property type="match status" value="1"/>
</dbReference>
<reference evidence="5" key="3">
    <citation type="submission" date="2015-06" db="UniProtKB">
        <authorList>
            <consortium name="EnsemblMetazoa"/>
        </authorList>
    </citation>
    <scope>IDENTIFICATION</scope>
</reference>
<sequence length="291" mass="32763">MAVYITAKIFLLCSALCSSVKCQPFLFLREHAGLTEIPTDIPLDVRAIILSQNLITNIGPKAFSKFKSLIALSIESNNINVIHDDAFDGLTNLTSLQLSNNKLDRVPKLKYLELEHLSLYGNNIQLYHNSFEDVTVNELLLHSNKITNLSPIMELSESLEIVRVRSNPLGNSSSADLYNLMQSLTKSRRIILSSCGLTTFPDVSLLNYSDVFQLFIANNPFECDARIAWLKDTPIDVRDYTSIRCASPSRHLGKLLHDIPLEELYPGKFLIKKGQRFFKISNWIASSSLID</sequence>
<name>X1ZK37_CAPTE</name>
<feature type="chain" id="PRO_5004948111" description="LRRCT domain-containing protein" evidence="3">
    <location>
        <begin position="23"/>
        <end position="291"/>
    </location>
</feature>
<feature type="signal peptide" evidence="3">
    <location>
        <begin position="1"/>
        <end position="22"/>
    </location>
</feature>
<dbReference type="InterPro" id="IPR000483">
    <property type="entry name" value="Cys-rich_flank_reg_C"/>
</dbReference>
<keyword evidence="6" id="KW-1185">Reference proteome</keyword>
<dbReference type="PANTHER" id="PTHR24373">
    <property type="entry name" value="SLIT RELATED LEUCINE-RICH REPEAT NEURONAL PROTEIN"/>
    <property type="match status" value="1"/>
</dbReference>
<evidence type="ECO:0000313" key="6">
    <source>
        <dbReference type="Proteomes" id="UP000014760"/>
    </source>
</evidence>
<dbReference type="AlphaFoldDB" id="X1ZK37"/>
<dbReference type="InterPro" id="IPR050328">
    <property type="entry name" value="Dev_Immune_Receptor"/>
</dbReference>
<dbReference type="Pfam" id="PF13855">
    <property type="entry name" value="LRR_8"/>
    <property type="match status" value="1"/>
</dbReference>
<keyword evidence="1" id="KW-0433">Leucine-rich repeat</keyword>
<dbReference type="OrthoDB" id="1055097at2759"/>
<protein>
    <recommendedName>
        <fullName evidence="4">LRRCT domain-containing protein</fullName>
    </recommendedName>
</protein>
<reference evidence="6" key="2">
    <citation type="journal article" date="2013" name="Nature">
        <title>Insights into bilaterian evolution from three spiralian genomes.</title>
        <authorList>
            <person name="Simakov O."/>
            <person name="Marletaz F."/>
            <person name="Cho S.J."/>
            <person name="Edsinger-Gonzales E."/>
            <person name="Havlak P."/>
            <person name="Hellsten U."/>
            <person name="Kuo D.H."/>
            <person name="Larsson T."/>
            <person name="Lv J."/>
            <person name="Arendt D."/>
            <person name="Savage R."/>
            <person name="Osoegawa K."/>
            <person name="de Jong P."/>
            <person name="Grimwood J."/>
            <person name="Chapman J.A."/>
            <person name="Shapiro H."/>
            <person name="Aerts A."/>
            <person name="Otillar R.P."/>
            <person name="Terry A.Y."/>
            <person name="Boore J.L."/>
            <person name="Grigoriev I.V."/>
            <person name="Lindberg D.R."/>
            <person name="Seaver E.C."/>
            <person name="Weisblat D.A."/>
            <person name="Putnam N.H."/>
            <person name="Rokhsar D.S."/>
        </authorList>
    </citation>
    <scope>NUCLEOTIDE SEQUENCE</scope>
    <source>
        <strain evidence="6">I ESC-2004</strain>
    </source>
</reference>
<dbReference type="SUPFAM" id="SSF52058">
    <property type="entry name" value="L domain-like"/>
    <property type="match status" value="1"/>
</dbReference>
<evidence type="ECO:0000313" key="5">
    <source>
        <dbReference type="EnsemblMetazoa" id="CapteP187281"/>
    </source>
</evidence>
<dbReference type="InterPro" id="IPR032675">
    <property type="entry name" value="LRR_dom_sf"/>
</dbReference>
<dbReference type="GO" id="GO:0005615">
    <property type="term" value="C:extracellular space"/>
    <property type="evidence" value="ECO:0007669"/>
    <property type="project" value="TreeGrafter"/>
</dbReference>
<dbReference type="Gene3D" id="3.80.10.10">
    <property type="entry name" value="Ribonuclease Inhibitor"/>
    <property type="match status" value="2"/>
</dbReference>
<organism evidence="5 6">
    <name type="scientific">Capitella teleta</name>
    <name type="common">Polychaete worm</name>
    <dbReference type="NCBI Taxonomy" id="283909"/>
    <lineage>
        <taxon>Eukaryota</taxon>
        <taxon>Metazoa</taxon>
        <taxon>Spiralia</taxon>
        <taxon>Lophotrochozoa</taxon>
        <taxon>Annelida</taxon>
        <taxon>Polychaeta</taxon>
        <taxon>Sedentaria</taxon>
        <taxon>Scolecida</taxon>
        <taxon>Capitellidae</taxon>
        <taxon>Capitella</taxon>
    </lineage>
</organism>
<dbReference type="GO" id="GO:0031012">
    <property type="term" value="C:extracellular matrix"/>
    <property type="evidence" value="ECO:0007669"/>
    <property type="project" value="TreeGrafter"/>
</dbReference>
<accession>X1ZK37</accession>
<dbReference type="InterPro" id="IPR001611">
    <property type="entry name" value="Leu-rich_rpt"/>
</dbReference>
<keyword evidence="2 3" id="KW-0732">Signal</keyword>
<evidence type="ECO:0000256" key="2">
    <source>
        <dbReference type="ARBA" id="ARBA00022729"/>
    </source>
</evidence>
<reference evidence="6" key="1">
    <citation type="submission" date="2012-12" db="EMBL/GenBank/DDBJ databases">
        <authorList>
            <person name="Hellsten U."/>
            <person name="Grimwood J."/>
            <person name="Chapman J.A."/>
            <person name="Shapiro H."/>
            <person name="Aerts A."/>
            <person name="Otillar R.P."/>
            <person name="Terry A.Y."/>
            <person name="Boore J.L."/>
            <person name="Simakov O."/>
            <person name="Marletaz F."/>
            <person name="Cho S.-J."/>
            <person name="Edsinger-Gonzales E."/>
            <person name="Havlak P."/>
            <person name="Kuo D.-H."/>
            <person name="Larsson T."/>
            <person name="Lv J."/>
            <person name="Arendt D."/>
            <person name="Savage R."/>
            <person name="Osoegawa K."/>
            <person name="de Jong P."/>
            <person name="Lindberg D.R."/>
            <person name="Seaver E.C."/>
            <person name="Weisblat D.A."/>
            <person name="Putnam N.H."/>
            <person name="Grigoriev I.V."/>
            <person name="Rokhsar D.S."/>
        </authorList>
    </citation>
    <scope>NUCLEOTIDE SEQUENCE</scope>
    <source>
        <strain evidence="6">I ESC-2004</strain>
    </source>
</reference>
<evidence type="ECO:0000256" key="3">
    <source>
        <dbReference type="SAM" id="SignalP"/>
    </source>
</evidence>
<dbReference type="Proteomes" id="UP000014760">
    <property type="component" value="Unassembled WGS sequence"/>
</dbReference>
<feature type="domain" description="LRRCT" evidence="4">
    <location>
        <begin position="219"/>
        <end position="267"/>
    </location>
</feature>
<proteinExistence type="predicted"/>
<evidence type="ECO:0000256" key="1">
    <source>
        <dbReference type="ARBA" id="ARBA00022614"/>
    </source>
</evidence>
<dbReference type="OMA" id="ALGMKWI"/>
<evidence type="ECO:0000259" key="4">
    <source>
        <dbReference type="SMART" id="SM00082"/>
    </source>
</evidence>